<reference evidence="4" key="3">
    <citation type="submission" date="2015-06" db="UniProtKB">
        <authorList>
            <consortium name="EnsemblProtists"/>
        </authorList>
    </citation>
    <scope>IDENTIFICATION</scope>
</reference>
<dbReference type="GeneID" id="17288838"/>
<evidence type="ECO:0008006" key="6">
    <source>
        <dbReference type="Google" id="ProtNLM"/>
    </source>
</evidence>
<evidence type="ECO:0000256" key="2">
    <source>
        <dbReference type="SAM" id="MobiDB-lite"/>
    </source>
</evidence>
<dbReference type="KEGG" id="gtt:GUITHDRAFT_148835"/>
<keyword evidence="5" id="KW-1185">Reference proteome</keyword>
<dbReference type="InterPro" id="IPR036869">
    <property type="entry name" value="J_dom_sf"/>
</dbReference>
<dbReference type="PaxDb" id="55529-EKX32109"/>
<dbReference type="Gene3D" id="1.20.5.340">
    <property type="match status" value="1"/>
</dbReference>
<feature type="coiled-coil region" evidence="1">
    <location>
        <begin position="60"/>
        <end position="105"/>
    </location>
</feature>
<dbReference type="EnsemblProtists" id="EKX32109">
    <property type="protein sequence ID" value="EKX32109"/>
    <property type="gene ID" value="GUITHDRAFT_148835"/>
</dbReference>
<evidence type="ECO:0000313" key="3">
    <source>
        <dbReference type="EMBL" id="EKX32109.1"/>
    </source>
</evidence>
<feature type="coiled-coil region" evidence="1">
    <location>
        <begin position="202"/>
        <end position="229"/>
    </location>
</feature>
<dbReference type="Proteomes" id="UP000011087">
    <property type="component" value="Unassembled WGS sequence"/>
</dbReference>
<dbReference type="RefSeq" id="XP_005819089.1">
    <property type="nucleotide sequence ID" value="XM_005819032.1"/>
</dbReference>
<dbReference type="SUPFAM" id="SSF46565">
    <property type="entry name" value="Chaperone J-domain"/>
    <property type="match status" value="1"/>
</dbReference>
<keyword evidence="1" id="KW-0175">Coiled coil</keyword>
<sequence length="393" mass="45659">MEPTPSLLHQYTSLSEKFLNLDQQYNILDESYKQMQDLNAYQKADLQKKDKYILDLEVALDKRQNRIEAMITEISDLKDNIFDLNEDLRDTRIKLEEASKKLKDRDSPFDYTKGFFYLTLGLDATKTYTDMEIKQAFRMMSKYKHSDKARAGICSDESRTIVEAKDYLLNGRCDLKLNEPATMYRELFKLRQEEYFKALSTLFTTERQRNDLEQKLERAKERHESDHQTISNLMRDIEQVKQRPCKGDHFERVSEEAKAEVAKVQRELDGVKQELKMKDAQLILQSDLMQTISMLEKEKDGFVRAAEKAKAEVAKVQRELETKNSQLESASNSISMLERAAEKAKSEVAKVKQDLETKNSQLESASNSISMLERAAEKAKSEVAKMRPKQKPC</sequence>
<organism evidence="3">
    <name type="scientific">Guillardia theta (strain CCMP2712)</name>
    <name type="common">Cryptophyte</name>
    <dbReference type="NCBI Taxonomy" id="905079"/>
    <lineage>
        <taxon>Eukaryota</taxon>
        <taxon>Cryptophyceae</taxon>
        <taxon>Pyrenomonadales</taxon>
        <taxon>Geminigeraceae</taxon>
        <taxon>Guillardia</taxon>
    </lineage>
</organism>
<feature type="compositionally biased region" description="Polar residues" evidence="2">
    <location>
        <begin position="358"/>
        <end position="370"/>
    </location>
</feature>
<reference evidence="5" key="2">
    <citation type="submission" date="2012-11" db="EMBL/GenBank/DDBJ databases">
        <authorList>
            <person name="Kuo A."/>
            <person name="Curtis B.A."/>
            <person name="Tanifuji G."/>
            <person name="Burki F."/>
            <person name="Gruber A."/>
            <person name="Irimia M."/>
            <person name="Maruyama S."/>
            <person name="Arias M.C."/>
            <person name="Ball S.G."/>
            <person name="Gile G.H."/>
            <person name="Hirakawa Y."/>
            <person name="Hopkins J.F."/>
            <person name="Rensing S.A."/>
            <person name="Schmutz J."/>
            <person name="Symeonidi A."/>
            <person name="Elias M."/>
            <person name="Eveleigh R.J."/>
            <person name="Herman E.K."/>
            <person name="Klute M.J."/>
            <person name="Nakayama T."/>
            <person name="Obornik M."/>
            <person name="Reyes-Prieto A."/>
            <person name="Armbrust E.V."/>
            <person name="Aves S.J."/>
            <person name="Beiko R.G."/>
            <person name="Coutinho P."/>
            <person name="Dacks J.B."/>
            <person name="Durnford D.G."/>
            <person name="Fast N.M."/>
            <person name="Green B.R."/>
            <person name="Grisdale C."/>
            <person name="Hempe F."/>
            <person name="Henrissat B."/>
            <person name="Hoppner M.P."/>
            <person name="Ishida K.-I."/>
            <person name="Kim E."/>
            <person name="Koreny L."/>
            <person name="Kroth P.G."/>
            <person name="Liu Y."/>
            <person name="Malik S.-B."/>
            <person name="Maier U.G."/>
            <person name="McRose D."/>
            <person name="Mock T."/>
            <person name="Neilson J.A."/>
            <person name="Onodera N.T."/>
            <person name="Poole A.M."/>
            <person name="Pritham E.J."/>
            <person name="Richards T.A."/>
            <person name="Rocap G."/>
            <person name="Roy S.W."/>
            <person name="Sarai C."/>
            <person name="Schaack S."/>
            <person name="Shirato S."/>
            <person name="Slamovits C.H."/>
            <person name="Spencer D.F."/>
            <person name="Suzuki S."/>
            <person name="Worden A.Z."/>
            <person name="Zauner S."/>
            <person name="Barry K."/>
            <person name="Bell C."/>
            <person name="Bharti A.K."/>
            <person name="Crow J.A."/>
            <person name="Grimwood J."/>
            <person name="Kramer R."/>
            <person name="Lindquist E."/>
            <person name="Lucas S."/>
            <person name="Salamov A."/>
            <person name="McFadden G.I."/>
            <person name="Lane C.E."/>
            <person name="Keeling P.J."/>
            <person name="Gray M.W."/>
            <person name="Grigoriev I.V."/>
            <person name="Archibald J.M."/>
        </authorList>
    </citation>
    <scope>NUCLEOTIDE SEQUENCE</scope>
    <source>
        <strain evidence="5">CCMP2712</strain>
    </source>
</reference>
<feature type="compositionally biased region" description="Basic and acidic residues" evidence="2">
    <location>
        <begin position="374"/>
        <end position="385"/>
    </location>
</feature>
<dbReference type="EMBL" id="JH993210">
    <property type="protein sequence ID" value="EKX32109.1"/>
    <property type="molecule type" value="Genomic_DNA"/>
</dbReference>
<dbReference type="HOGENOM" id="CLU_702935_0_0_1"/>
<evidence type="ECO:0000313" key="4">
    <source>
        <dbReference type="EnsemblProtists" id="EKX32109"/>
    </source>
</evidence>
<accession>L1I875</accession>
<dbReference type="AlphaFoldDB" id="L1I875"/>
<gene>
    <name evidence="3" type="ORF">GUITHDRAFT_148835</name>
</gene>
<proteinExistence type="predicted"/>
<name>L1I875_GUITC</name>
<evidence type="ECO:0000256" key="1">
    <source>
        <dbReference type="SAM" id="Coils"/>
    </source>
</evidence>
<protein>
    <recommendedName>
        <fullName evidence="6">J domain-containing protein</fullName>
    </recommendedName>
</protein>
<evidence type="ECO:0000313" key="5">
    <source>
        <dbReference type="Proteomes" id="UP000011087"/>
    </source>
</evidence>
<feature type="region of interest" description="Disordered" evidence="2">
    <location>
        <begin position="352"/>
        <end position="393"/>
    </location>
</feature>
<reference evidence="3 5" key="1">
    <citation type="journal article" date="2012" name="Nature">
        <title>Algal genomes reveal evolutionary mosaicism and the fate of nucleomorphs.</title>
        <authorList>
            <consortium name="DOE Joint Genome Institute"/>
            <person name="Curtis B.A."/>
            <person name="Tanifuji G."/>
            <person name="Burki F."/>
            <person name="Gruber A."/>
            <person name="Irimia M."/>
            <person name="Maruyama S."/>
            <person name="Arias M.C."/>
            <person name="Ball S.G."/>
            <person name="Gile G.H."/>
            <person name="Hirakawa Y."/>
            <person name="Hopkins J.F."/>
            <person name="Kuo A."/>
            <person name="Rensing S.A."/>
            <person name="Schmutz J."/>
            <person name="Symeonidi A."/>
            <person name="Elias M."/>
            <person name="Eveleigh R.J."/>
            <person name="Herman E.K."/>
            <person name="Klute M.J."/>
            <person name="Nakayama T."/>
            <person name="Obornik M."/>
            <person name="Reyes-Prieto A."/>
            <person name="Armbrust E.V."/>
            <person name="Aves S.J."/>
            <person name="Beiko R.G."/>
            <person name="Coutinho P."/>
            <person name="Dacks J.B."/>
            <person name="Durnford D.G."/>
            <person name="Fast N.M."/>
            <person name="Green B.R."/>
            <person name="Grisdale C.J."/>
            <person name="Hempel F."/>
            <person name="Henrissat B."/>
            <person name="Hoppner M.P."/>
            <person name="Ishida K."/>
            <person name="Kim E."/>
            <person name="Koreny L."/>
            <person name="Kroth P.G."/>
            <person name="Liu Y."/>
            <person name="Malik S.B."/>
            <person name="Maier U.G."/>
            <person name="McRose D."/>
            <person name="Mock T."/>
            <person name="Neilson J.A."/>
            <person name="Onodera N.T."/>
            <person name="Poole A.M."/>
            <person name="Pritham E.J."/>
            <person name="Richards T.A."/>
            <person name="Rocap G."/>
            <person name="Roy S.W."/>
            <person name="Sarai C."/>
            <person name="Schaack S."/>
            <person name="Shirato S."/>
            <person name="Slamovits C.H."/>
            <person name="Spencer D.F."/>
            <person name="Suzuki S."/>
            <person name="Worden A.Z."/>
            <person name="Zauner S."/>
            <person name="Barry K."/>
            <person name="Bell C."/>
            <person name="Bharti A.K."/>
            <person name="Crow J.A."/>
            <person name="Grimwood J."/>
            <person name="Kramer R."/>
            <person name="Lindquist E."/>
            <person name="Lucas S."/>
            <person name="Salamov A."/>
            <person name="McFadden G.I."/>
            <person name="Lane C.E."/>
            <person name="Keeling P.J."/>
            <person name="Gray M.W."/>
            <person name="Grigoriev I.V."/>
            <person name="Archibald J.M."/>
        </authorList>
    </citation>
    <scope>NUCLEOTIDE SEQUENCE</scope>
    <source>
        <strain evidence="3 5">CCMP2712</strain>
    </source>
</reference>